<reference evidence="1" key="1">
    <citation type="journal article" date="2018" name="Genome Biol. Evol.">
        <title>Genomics and development of Lentinus tigrinus, a white-rot wood-decaying mushroom with dimorphic fruiting bodies.</title>
        <authorList>
            <person name="Wu B."/>
            <person name="Xu Z."/>
            <person name="Knudson A."/>
            <person name="Carlson A."/>
            <person name="Chen N."/>
            <person name="Kovaka S."/>
            <person name="LaButti K."/>
            <person name="Lipzen A."/>
            <person name="Pennachio C."/>
            <person name="Riley R."/>
            <person name="Schakwitz W."/>
            <person name="Umezawa K."/>
            <person name="Ohm R.A."/>
            <person name="Grigoriev I.V."/>
            <person name="Nagy L.G."/>
            <person name="Gibbons J."/>
            <person name="Hibbett D."/>
        </authorList>
    </citation>
    <scope>NUCLEOTIDE SEQUENCE [LARGE SCALE GENOMIC DNA]</scope>
    <source>
        <strain evidence="1">ALCF2SS1-6</strain>
    </source>
</reference>
<dbReference type="Proteomes" id="UP000313359">
    <property type="component" value="Unassembled WGS sequence"/>
</dbReference>
<keyword evidence="2" id="KW-1185">Reference proteome</keyword>
<protein>
    <submittedName>
        <fullName evidence="1">Uncharacterized protein</fullName>
    </submittedName>
</protein>
<dbReference type="AlphaFoldDB" id="A0A5C2SS94"/>
<dbReference type="EMBL" id="ML122254">
    <property type="protein sequence ID" value="RPD64226.1"/>
    <property type="molecule type" value="Genomic_DNA"/>
</dbReference>
<gene>
    <name evidence="1" type="ORF">L227DRAFT_321724</name>
</gene>
<organism evidence="1 2">
    <name type="scientific">Lentinus tigrinus ALCF2SS1-6</name>
    <dbReference type="NCBI Taxonomy" id="1328759"/>
    <lineage>
        <taxon>Eukaryota</taxon>
        <taxon>Fungi</taxon>
        <taxon>Dikarya</taxon>
        <taxon>Basidiomycota</taxon>
        <taxon>Agaricomycotina</taxon>
        <taxon>Agaricomycetes</taxon>
        <taxon>Polyporales</taxon>
        <taxon>Polyporaceae</taxon>
        <taxon>Lentinus</taxon>
    </lineage>
</organism>
<name>A0A5C2SS94_9APHY</name>
<proteinExistence type="predicted"/>
<evidence type="ECO:0000313" key="2">
    <source>
        <dbReference type="Proteomes" id="UP000313359"/>
    </source>
</evidence>
<accession>A0A5C2SS94</accession>
<sequence>MHARPPRLRSRSCPIHVVVVLNWNGSDPVSLPPIKSPCARFSAFKLSTWAGFVRRTHVCPPARSGSGDVVVGARPGGETCLTGSGQPQCRHCRRRYAAIPPVG</sequence>
<evidence type="ECO:0000313" key="1">
    <source>
        <dbReference type="EMBL" id="RPD64226.1"/>
    </source>
</evidence>